<dbReference type="Pfam" id="PF21365">
    <property type="entry name" value="Glyco_hydro_31_3rd"/>
    <property type="match status" value="2"/>
</dbReference>
<dbReference type="FunFam" id="3.20.20.80:FF:000016">
    <property type="entry name" value="Maltase-glucoamylase, intestinal"/>
    <property type="match status" value="1"/>
</dbReference>
<reference evidence="10 11" key="2">
    <citation type="submission" date="2018-11" db="EMBL/GenBank/DDBJ databases">
        <authorList>
            <consortium name="Pathogen Informatics"/>
        </authorList>
    </citation>
    <scope>NUCLEOTIDE SEQUENCE [LARGE SCALE GENOMIC DNA]</scope>
</reference>
<dbReference type="InterPro" id="IPR011013">
    <property type="entry name" value="Gal_mutarotase_sf_dom"/>
</dbReference>
<dbReference type="SUPFAM" id="SSF51011">
    <property type="entry name" value="Glycosyl hydrolase domain"/>
    <property type="match status" value="2"/>
</dbReference>
<evidence type="ECO:0000256" key="6">
    <source>
        <dbReference type="ARBA" id="ARBA00023180"/>
    </source>
</evidence>
<dbReference type="GO" id="GO:0005975">
    <property type="term" value="P:carbohydrate metabolic process"/>
    <property type="evidence" value="ECO:0007669"/>
    <property type="project" value="InterPro"/>
</dbReference>
<dbReference type="Gene3D" id="2.60.40.1180">
    <property type="entry name" value="Golgi alpha-mannosidase II"/>
    <property type="match status" value="4"/>
</dbReference>
<dbReference type="CDD" id="cd00111">
    <property type="entry name" value="Trefoil"/>
    <property type="match status" value="1"/>
</dbReference>
<keyword evidence="6" id="KW-0325">Glycoprotein</keyword>
<evidence type="ECO:0000256" key="8">
    <source>
        <dbReference type="PROSITE-ProRule" id="PRU00779"/>
    </source>
</evidence>
<dbReference type="InterPro" id="IPR000519">
    <property type="entry name" value="P_trefoil_dom"/>
</dbReference>
<dbReference type="PANTHER" id="PTHR22762">
    <property type="entry name" value="ALPHA-GLUCOSIDASE"/>
    <property type="match status" value="1"/>
</dbReference>
<comment type="subcellular location">
    <subcellularLocation>
        <location evidence="1">Membrane</location>
    </subcellularLocation>
</comment>
<evidence type="ECO:0000256" key="2">
    <source>
        <dbReference type="ARBA" id="ARBA00007806"/>
    </source>
</evidence>
<comment type="caution">
    <text evidence="8">Lacks conserved residue(s) required for the propagation of feature annotation.</text>
</comment>
<dbReference type="SMART" id="SM00018">
    <property type="entry name" value="PD"/>
    <property type="match status" value="1"/>
</dbReference>
<dbReference type="InterPro" id="IPR000322">
    <property type="entry name" value="Glyco_hydro_31_TIM"/>
</dbReference>
<dbReference type="GO" id="GO:0004558">
    <property type="term" value="F:alpha-1,4-glucosidase activity"/>
    <property type="evidence" value="ECO:0007669"/>
    <property type="project" value="TreeGrafter"/>
</dbReference>
<dbReference type="Gene3D" id="4.10.110.10">
    <property type="entry name" value="Spasmolytic Protein, domain 1"/>
    <property type="match status" value="1"/>
</dbReference>
<dbReference type="InterPro" id="IPR044913">
    <property type="entry name" value="P_trefoil_dom_sf"/>
</dbReference>
<protein>
    <submittedName>
        <fullName evidence="12">P-type domain-containing protein</fullName>
    </submittedName>
</protein>
<sequence length="1951" mass="220235">MSFIERVISAIRRIFCRVADEGAAGQTVPADRRVNCLPDHANVSVCAIRNCIRDTNAAAGVPSCYFPKNTGYKIKTALNTSAMILEKAPGTGCPFGKDIPEISFSAEMIGKSTFNVRIGAEGRFEPNLGIPRKVYDTGETFDIVTSSDSGIFSFKVQRHSTNATVWDTSVGGLLFADQYIQIAALLGSSRIYGIGENVHIILGHDVEDYTTWALFAQENDPVAVPPIFGLKNPQNLYGVYPFFIAIEEDYKAHGVLLLNSNPQEITIGPAPHIVYRTIGGILDIYFFPGPSPEDVVRQYLAFVGTPMLPAYWALGFQLGRHGYKGLSEMQSVIGELIQENMPLDVVFADIDYMNRSKDFAMAAGWEDFPNYVNLMHGSSRHVILELDPAVQADGDPFRRAVGSNVDFVEWETKEQIQKAVQELYPLANNTKVMLGVLRADKHVAYPDFGSAKTKSWWRDELRLFFETVKYDGLSIVRNEPTSMGTNQDMPGYWLDVNHTNITSLHCPMNSTYEKPPYETANVYYYDKPATFLRLINFGLSGRSYPTWKIVPIGDIALEKALAHANASLSSKTLCMVGMTKEGRLYDVKDLYGLKQSIATKAALEEITGKRGAIMTRSSYLSGGSYAGHSTGDNEASWFDLVASVIAIQNFNMLGIPYVGADICGYKGNTTDQLCLRWHQLGAFYTLSRLMFEAARDGGTVIRPLFFEFPDDDAAYQMNYQFMWGPAMLIAPELEEARFISLFILCWGICGCFDMKCLQDTYTVYVYLPRGATWYTLTNSYGVKMPSGFSFVNAPTYRQTPVFIRGASRDIFSYGNDMSTLGDVVTYALLYMRLLLEFNFSENSRATGKLIWDDGESVIKSFETHKYIEVNFTFTMTNLTSKLALKLIRSDPSIAIPNINFVSIIGHHALPILRTVRKEPGNMTMMAETMYYSDRQIFFLNALDIFDFARDKEVTITWSNNATHLFNNLGSCAFYYLKRGVCLSLSSSWRSYLKASTPKCYFPKRSGYVATKTAGNVTTLEKFTNVKNPFGENISPLIFSHSSIDETTLNIRITDSQQTRYEPPLKLPRNSVKTGDSFYVQQSNATEVFSFKVIRKSTNVTIWDTSIGMLVVQIFLHRWKMPAEVMLKITYELSFLLPYFEEMILEMFNSVEVGTRDASCHFAGGLMFSDQFIQIAAYLGSSQLYGIGENVQLQLRHNMEFYMTWPMFARDEHVDSQPIRRYFSNPKNLYGVHPFYMAIEDDYKAHGVFILNSNAQEIATGPSPHIIYRTVGGMIDIYFFPGPTPEDVIKQYLALIGYPALPPYWALGFQICKYGYKNLAELKNVITEVQNAGIPIDVVYADIDYMNRYQDFTTGAGWEELPSFAQQLHAQNMHMILIFEPALQVDGEPFSRGLASNAKFVEWERFDQVQESVQKLYPLVNKTKIMLGVVWPDRHVAFADFSDPATVAWWKDEIGRFHKQVGFDGMWLDMNEPSNFGTNEKHPSYFDNPDHPNLEPLFCPLSGNDSHYDMPPYETFAVYLYTNNSLSTKTLCMLAQTKAGRFYDVKNLYGLQESIATQSAFESITSKRTTIITRSSYPSIGHYAGHWLGDNSATWYDLRTSIVGIQDFNMFGVPYVGADICGFTGNTTEELCLRWQQLGAFYTYSRNHNDKGYIPQHPSLWPSVAAAARQANLFRYHYLPYLYTLLYEVSVSGGTVIRPLFFEFPFDDAAHEYTMEFMWGPAMLISPVIYQGWKMTYTYLPYGSTWYSLRDFDYAIQAPNGYSFMKAQFDQLIPLFVRGGYILPRQAPELTTVASRKNPFEILVVLGMHSFCFYLNGHAIFFHPSLSNLSTSDANWTLPASGSLFWDDGESLLSDKMYFTWEFKATVTSQVTTITITPTHTSTLPGIPTLDVIEIFGYPFAPRFADALLNNSPISISHCGTYDVVKKLVSINCPNLINIAVSSPLTLTWTHT</sequence>
<dbReference type="SUPFAM" id="SSF57492">
    <property type="entry name" value="Trefoil"/>
    <property type="match status" value="1"/>
</dbReference>
<dbReference type="InterPro" id="IPR013780">
    <property type="entry name" value="Glyco_hydro_b"/>
</dbReference>
<dbReference type="PANTHER" id="PTHR22762:SF133">
    <property type="entry name" value="P-TYPE DOMAIN-CONTAINING PROTEIN"/>
    <property type="match status" value="1"/>
</dbReference>
<evidence type="ECO:0000256" key="5">
    <source>
        <dbReference type="ARBA" id="ARBA00023157"/>
    </source>
</evidence>
<keyword evidence="4" id="KW-0472">Membrane</keyword>
<dbReference type="SUPFAM" id="SSF51445">
    <property type="entry name" value="(Trans)glycosidases"/>
    <property type="match status" value="2"/>
</dbReference>
<evidence type="ECO:0000259" key="9">
    <source>
        <dbReference type="PROSITE" id="PS51448"/>
    </source>
</evidence>
<dbReference type="SUPFAM" id="SSF74650">
    <property type="entry name" value="Galactose mutarotase-like"/>
    <property type="match status" value="2"/>
</dbReference>
<dbReference type="InterPro" id="IPR017853">
    <property type="entry name" value="GH"/>
</dbReference>
<reference evidence="12" key="1">
    <citation type="submission" date="2016-06" db="UniProtKB">
        <authorList>
            <consortium name="WormBaseParasite"/>
        </authorList>
    </citation>
    <scope>IDENTIFICATION</scope>
</reference>
<dbReference type="Gene3D" id="2.60.40.1760">
    <property type="entry name" value="glycosyl hydrolase (family 31)"/>
    <property type="match status" value="2"/>
</dbReference>
<dbReference type="PROSITE" id="PS51448">
    <property type="entry name" value="P_TREFOIL_2"/>
    <property type="match status" value="1"/>
</dbReference>
<organism evidence="11 12">
    <name type="scientific">Toxocara canis</name>
    <name type="common">Canine roundworm</name>
    <dbReference type="NCBI Taxonomy" id="6265"/>
    <lineage>
        <taxon>Eukaryota</taxon>
        <taxon>Metazoa</taxon>
        <taxon>Ecdysozoa</taxon>
        <taxon>Nematoda</taxon>
        <taxon>Chromadorea</taxon>
        <taxon>Rhabditida</taxon>
        <taxon>Spirurina</taxon>
        <taxon>Ascaridomorpha</taxon>
        <taxon>Ascaridoidea</taxon>
        <taxon>Toxocaridae</taxon>
        <taxon>Toxocara</taxon>
    </lineage>
</organism>
<dbReference type="GO" id="GO:0016020">
    <property type="term" value="C:membrane"/>
    <property type="evidence" value="ECO:0007669"/>
    <property type="project" value="UniProtKB-SubCell"/>
</dbReference>
<feature type="disulfide bond" evidence="8">
    <location>
        <begin position="36"/>
        <end position="51"/>
    </location>
</feature>
<dbReference type="Gene3D" id="3.20.20.80">
    <property type="entry name" value="Glycosidases"/>
    <property type="match status" value="2"/>
</dbReference>
<evidence type="ECO:0000313" key="10">
    <source>
        <dbReference type="EMBL" id="VDM38291.1"/>
    </source>
</evidence>
<dbReference type="PROSITE" id="PS00129">
    <property type="entry name" value="GLYCOSYL_HYDROL_F31_1"/>
    <property type="match status" value="1"/>
</dbReference>
<dbReference type="InterPro" id="IPR030458">
    <property type="entry name" value="Glyco_hydro_31_AS"/>
</dbReference>
<keyword evidence="7" id="KW-0326">Glycosidase</keyword>
<feature type="domain" description="P-type" evidence="9">
    <location>
        <begin position="24"/>
        <end position="68"/>
    </location>
</feature>
<dbReference type="CDD" id="cd06602">
    <property type="entry name" value="GH31_MGAM_SI_GAA"/>
    <property type="match status" value="1"/>
</dbReference>
<name>A0A183UEQ0_TOXCA</name>
<accession>A0A183UEQ0</accession>
<keyword evidence="5 8" id="KW-1015">Disulfide bond</keyword>
<dbReference type="Pfam" id="PF00088">
    <property type="entry name" value="Trefoil"/>
    <property type="match status" value="1"/>
</dbReference>
<evidence type="ECO:0000256" key="3">
    <source>
        <dbReference type="ARBA" id="ARBA00022801"/>
    </source>
</evidence>
<dbReference type="Proteomes" id="UP000050794">
    <property type="component" value="Unassembled WGS sequence"/>
</dbReference>
<keyword evidence="3" id="KW-0378">Hydrolase</keyword>
<evidence type="ECO:0000256" key="7">
    <source>
        <dbReference type="ARBA" id="ARBA00023295"/>
    </source>
</evidence>
<dbReference type="InterPro" id="IPR048395">
    <property type="entry name" value="Glyco_hydro_31_C"/>
</dbReference>
<dbReference type="CDD" id="cd14752">
    <property type="entry name" value="GH31_N"/>
    <property type="match status" value="2"/>
</dbReference>
<proteinExistence type="inferred from homology"/>
<keyword evidence="11" id="KW-1185">Reference proteome</keyword>
<evidence type="ECO:0000256" key="1">
    <source>
        <dbReference type="ARBA" id="ARBA00004370"/>
    </source>
</evidence>
<evidence type="ECO:0000313" key="12">
    <source>
        <dbReference type="WBParaSite" id="TCNE_0000697001-mRNA-1"/>
    </source>
</evidence>
<comment type="similarity">
    <text evidence="2">Belongs to the glycosyl hydrolase 31 family.</text>
</comment>
<dbReference type="WBParaSite" id="TCNE_0000697001-mRNA-1">
    <property type="protein sequence ID" value="TCNE_0000697001-mRNA-1"/>
    <property type="gene ID" value="TCNE_0000697001"/>
</dbReference>
<dbReference type="GO" id="GO:0030246">
    <property type="term" value="F:carbohydrate binding"/>
    <property type="evidence" value="ECO:0007669"/>
    <property type="project" value="InterPro"/>
</dbReference>
<gene>
    <name evidence="10" type="ORF">TCNE_LOCUS6970</name>
</gene>
<evidence type="ECO:0000313" key="11">
    <source>
        <dbReference type="Proteomes" id="UP000050794"/>
    </source>
</evidence>
<dbReference type="EMBL" id="UYWY01019588">
    <property type="protein sequence ID" value="VDM38291.1"/>
    <property type="molecule type" value="Genomic_DNA"/>
</dbReference>
<dbReference type="Pfam" id="PF01055">
    <property type="entry name" value="Glyco_hydro_31_2nd"/>
    <property type="match status" value="2"/>
</dbReference>
<evidence type="ECO:0000256" key="4">
    <source>
        <dbReference type="ARBA" id="ARBA00023136"/>
    </source>
</evidence>